<dbReference type="PATRIC" id="fig|1195246.3.peg.248"/>
<dbReference type="STRING" id="1195246.AGRI_01215"/>
<dbReference type="AlphaFoldDB" id="I9P5Z1"/>
<accession>I9P5Z1</accession>
<name>I9P5Z1_9ALTE</name>
<reference evidence="2 3" key="1">
    <citation type="journal article" date="2012" name="J. Bacteriol.">
        <title>Genome Sequence of Pectin-Degrading Alishewanella agri, Isolated from Landfill Soil.</title>
        <authorList>
            <person name="Kim J."/>
            <person name="Jung J."/>
            <person name="Sung J.S."/>
            <person name="Chun J."/>
            <person name="Park W."/>
        </authorList>
    </citation>
    <scope>NUCLEOTIDE SEQUENCE [LARGE SCALE GENOMIC DNA]</scope>
    <source>
        <strain evidence="2 3">BL06</strain>
    </source>
</reference>
<feature type="signal peptide" evidence="1">
    <location>
        <begin position="1"/>
        <end position="23"/>
    </location>
</feature>
<evidence type="ECO:0008006" key="4">
    <source>
        <dbReference type="Google" id="ProtNLM"/>
    </source>
</evidence>
<evidence type="ECO:0000313" key="2">
    <source>
        <dbReference type="EMBL" id="EIW90447.1"/>
    </source>
</evidence>
<organism evidence="2 3">
    <name type="scientific">Alishewanella agri BL06</name>
    <dbReference type="NCBI Taxonomy" id="1195246"/>
    <lineage>
        <taxon>Bacteria</taxon>
        <taxon>Pseudomonadati</taxon>
        <taxon>Pseudomonadota</taxon>
        <taxon>Gammaproteobacteria</taxon>
        <taxon>Alteromonadales</taxon>
        <taxon>Alteromonadaceae</taxon>
        <taxon>Alishewanella</taxon>
    </lineage>
</organism>
<keyword evidence="3" id="KW-1185">Reference proteome</keyword>
<sequence length="336" mass="37850">MNLKRGLLLSLLCCLLLSGCGDSQGVATLRDYQQRVNRVLALDSPAPQLTAAPAFIAKSALQQPLPDLRIDLLDAFATRRCGLDQLIAERNSSLGKVFTASKRLNYELRFLATLQQCLTEPWEEPLNSQLQQVYQQKQHSIAIALNNMLQTDDTLRKRWLGSNSTLTPGDNSGFTESLGALQQLVELKQAVARQDWYSASRIDPEQALETLYRFSFLSDLQYSLRYAASWLGSINPALLAIEPASLCPRGQTEQLTILSTVFRKYFIGEVQAYLAELTRYQQQSWPLLAELYQDSALLPVLQQRYQQPATELQQQLLQHVGWYQQLNQLCPVGLTG</sequence>
<dbReference type="RefSeq" id="WP_008983218.1">
    <property type="nucleotide sequence ID" value="NZ_AKKU01000001.1"/>
</dbReference>
<dbReference type="Pfam" id="PF11279">
    <property type="entry name" value="DUF3080"/>
    <property type="match status" value="1"/>
</dbReference>
<dbReference type="PROSITE" id="PS51257">
    <property type="entry name" value="PROKAR_LIPOPROTEIN"/>
    <property type="match status" value="1"/>
</dbReference>
<gene>
    <name evidence="2" type="ORF">AGRI_01215</name>
</gene>
<evidence type="ECO:0000313" key="3">
    <source>
        <dbReference type="Proteomes" id="UP000035062"/>
    </source>
</evidence>
<dbReference type="EMBL" id="AKKU01000001">
    <property type="protein sequence ID" value="EIW90447.1"/>
    <property type="molecule type" value="Genomic_DNA"/>
</dbReference>
<evidence type="ECO:0000256" key="1">
    <source>
        <dbReference type="SAM" id="SignalP"/>
    </source>
</evidence>
<keyword evidence="1" id="KW-0732">Signal</keyword>
<dbReference type="InterPro" id="IPR021431">
    <property type="entry name" value="DUF3080"/>
</dbReference>
<dbReference type="eggNOG" id="ENOG502ZCJH">
    <property type="taxonomic scope" value="Bacteria"/>
</dbReference>
<proteinExistence type="predicted"/>
<protein>
    <recommendedName>
        <fullName evidence="4">DUF3080 domain-containing protein</fullName>
    </recommendedName>
</protein>
<comment type="caution">
    <text evidence="2">The sequence shown here is derived from an EMBL/GenBank/DDBJ whole genome shotgun (WGS) entry which is preliminary data.</text>
</comment>
<dbReference type="Proteomes" id="UP000035062">
    <property type="component" value="Unassembled WGS sequence"/>
</dbReference>
<feature type="chain" id="PRO_5003723335" description="DUF3080 domain-containing protein" evidence="1">
    <location>
        <begin position="24"/>
        <end position="336"/>
    </location>
</feature>